<sequence length="475" mass="54444">MNAAPLKLKTTIKKSQFKLIRKETGMYSVNNNIKSDYIIMICLFCIIFRGQIYKLNFIFPKMMQNIAKRLFLLFILLSGFIAASAQNVTLNSYSVKDGLSNSTVKAICQDAKGYIWIGTKNGLNRLDGYEIKNYYHLPSREVKQPNDIVSITQLSDGLFWIGTFSGIVLFDPMQEKFIDLQERYAGKEFPSSVVVGLHEDPKKNIWVATKQGLYVFKNDGTCSYVKDLRETYIHMMAVADPYALLLDIVNQGLALYDVRTERYKILHKNEKRFSLMKGFTDSKGRIWLGEELKNFYRYFPKEEEIRPVSYTVHPDVPIESNYIHDITEYNDSTLLLATDRGLVAYDIARSVFYTEINQHLSINNRMMTVYKDKQGALWMGTFSQGAIYYHPQLFTFTHHPLTASTKPATGIQVVGSLAESQGKLWIGHSKGLISMNLTHSNQIEEVNISGIILQNMIRIYIMSIRIPKMSCTSIF</sequence>
<keyword evidence="2" id="KW-0472">Membrane</keyword>
<evidence type="ECO:0000256" key="1">
    <source>
        <dbReference type="ARBA" id="ARBA00022553"/>
    </source>
</evidence>
<feature type="transmembrane region" description="Helical" evidence="2">
    <location>
        <begin position="37"/>
        <end position="58"/>
    </location>
</feature>
<feature type="transmembrane region" description="Helical" evidence="2">
    <location>
        <begin position="70"/>
        <end position="90"/>
    </location>
</feature>
<protein>
    <recommendedName>
        <fullName evidence="5">Two component regulator propeller</fullName>
    </recommendedName>
</protein>
<reference evidence="3 4" key="1">
    <citation type="submission" date="2018-08" db="EMBL/GenBank/DDBJ databases">
        <title>A genome reference for cultivated species of the human gut microbiota.</title>
        <authorList>
            <person name="Zou Y."/>
            <person name="Xue W."/>
            <person name="Luo G."/>
        </authorList>
    </citation>
    <scope>NUCLEOTIDE SEQUENCE [LARGE SCALE GENOMIC DNA]</scope>
    <source>
        <strain evidence="3 4">OF03-9BH</strain>
    </source>
</reference>
<dbReference type="AlphaFoldDB" id="A0A413H308"/>
<name>A0A413H308_9BACE</name>
<dbReference type="OrthoDB" id="1041291at2"/>
<proteinExistence type="predicted"/>
<dbReference type="InterPro" id="IPR015943">
    <property type="entry name" value="WD40/YVTN_repeat-like_dom_sf"/>
</dbReference>
<dbReference type="PANTHER" id="PTHR43547">
    <property type="entry name" value="TWO-COMPONENT HISTIDINE KINASE"/>
    <property type="match status" value="1"/>
</dbReference>
<comment type="caution">
    <text evidence="3">The sequence shown here is derived from an EMBL/GenBank/DDBJ whole genome shotgun (WGS) entry which is preliminary data.</text>
</comment>
<evidence type="ECO:0000256" key="2">
    <source>
        <dbReference type="SAM" id="Phobius"/>
    </source>
</evidence>
<dbReference type="PANTHER" id="PTHR43547:SF2">
    <property type="entry name" value="HYBRID SIGNAL TRANSDUCTION HISTIDINE KINASE C"/>
    <property type="match status" value="1"/>
</dbReference>
<accession>A0A413H308</accession>
<evidence type="ECO:0000313" key="3">
    <source>
        <dbReference type="EMBL" id="RGX77870.1"/>
    </source>
</evidence>
<dbReference type="GO" id="GO:0000155">
    <property type="term" value="F:phosphorelay sensor kinase activity"/>
    <property type="evidence" value="ECO:0007669"/>
    <property type="project" value="TreeGrafter"/>
</dbReference>
<dbReference type="EMBL" id="QSCF01000022">
    <property type="protein sequence ID" value="RGX77870.1"/>
    <property type="molecule type" value="Genomic_DNA"/>
</dbReference>
<keyword evidence="2" id="KW-0812">Transmembrane</keyword>
<dbReference type="SUPFAM" id="SSF63829">
    <property type="entry name" value="Calcium-dependent phosphotriesterase"/>
    <property type="match status" value="2"/>
</dbReference>
<evidence type="ECO:0008006" key="5">
    <source>
        <dbReference type="Google" id="ProtNLM"/>
    </source>
</evidence>
<keyword evidence="2" id="KW-1133">Transmembrane helix</keyword>
<organism evidence="3 4">
    <name type="scientific">Bacteroides stercorirosoris</name>
    <dbReference type="NCBI Taxonomy" id="871324"/>
    <lineage>
        <taxon>Bacteria</taxon>
        <taxon>Pseudomonadati</taxon>
        <taxon>Bacteroidota</taxon>
        <taxon>Bacteroidia</taxon>
        <taxon>Bacteroidales</taxon>
        <taxon>Bacteroidaceae</taxon>
        <taxon>Bacteroides</taxon>
    </lineage>
</organism>
<dbReference type="Pfam" id="PF07494">
    <property type="entry name" value="Reg_prop"/>
    <property type="match status" value="2"/>
</dbReference>
<dbReference type="Gene3D" id="2.130.10.10">
    <property type="entry name" value="YVTN repeat-like/Quinoprotein amine dehydrogenase"/>
    <property type="match status" value="1"/>
</dbReference>
<dbReference type="InterPro" id="IPR011110">
    <property type="entry name" value="Reg_prop"/>
</dbReference>
<dbReference type="Proteomes" id="UP000286075">
    <property type="component" value="Unassembled WGS sequence"/>
</dbReference>
<evidence type="ECO:0000313" key="4">
    <source>
        <dbReference type="Proteomes" id="UP000286075"/>
    </source>
</evidence>
<keyword evidence="1" id="KW-0597">Phosphoprotein</keyword>
<gene>
    <name evidence="3" type="ORF">DXA68_14105</name>
</gene>